<gene>
    <name evidence="9" type="ORF">BCF74_101226</name>
</gene>
<feature type="transmembrane region" description="Helical" evidence="8">
    <location>
        <begin position="474"/>
        <end position="493"/>
    </location>
</feature>
<feature type="transmembrane region" description="Helical" evidence="8">
    <location>
        <begin position="93"/>
        <end position="116"/>
    </location>
</feature>
<accession>A0A2T0V0V2</accession>
<keyword evidence="7 8" id="KW-0472">Membrane</keyword>
<dbReference type="OrthoDB" id="4350032at2"/>
<dbReference type="RefSeq" id="WP_106296099.1">
    <property type="nucleotide sequence ID" value="NZ_PVTI01000001.1"/>
</dbReference>
<dbReference type="PRINTS" id="PR01806">
    <property type="entry name" value="VIRFACTRMVIN"/>
</dbReference>
<comment type="caution">
    <text evidence="9">The sequence shown here is derived from an EMBL/GenBank/DDBJ whole genome shotgun (WGS) entry which is preliminary data.</text>
</comment>
<evidence type="ECO:0000256" key="4">
    <source>
        <dbReference type="ARBA" id="ARBA00022960"/>
    </source>
</evidence>
<dbReference type="InterPro" id="IPR004268">
    <property type="entry name" value="MurJ"/>
</dbReference>
<evidence type="ECO:0000256" key="7">
    <source>
        <dbReference type="ARBA" id="ARBA00023136"/>
    </source>
</evidence>
<evidence type="ECO:0000256" key="8">
    <source>
        <dbReference type="SAM" id="Phobius"/>
    </source>
</evidence>
<feature type="transmembrane region" description="Helical" evidence="8">
    <location>
        <begin position="505"/>
        <end position="530"/>
    </location>
</feature>
<dbReference type="InterPro" id="IPR051050">
    <property type="entry name" value="Lipid_II_flippase_MurJ/MviN"/>
</dbReference>
<comment type="subcellular location">
    <subcellularLocation>
        <location evidence="1">Cell membrane</location>
        <topology evidence="1">Multi-pass membrane protein</topology>
    </subcellularLocation>
</comment>
<feature type="transmembrane region" description="Helical" evidence="8">
    <location>
        <begin position="339"/>
        <end position="357"/>
    </location>
</feature>
<name>A0A2T0V0V2_9MICO</name>
<feature type="transmembrane region" description="Helical" evidence="8">
    <location>
        <begin position="246"/>
        <end position="270"/>
    </location>
</feature>
<keyword evidence="3 8" id="KW-0812">Transmembrane</keyword>
<feature type="transmembrane region" description="Helical" evidence="8">
    <location>
        <begin position="136"/>
        <end position="156"/>
    </location>
</feature>
<feature type="transmembrane region" description="Helical" evidence="8">
    <location>
        <begin position="437"/>
        <end position="462"/>
    </location>
</feature>
<feature type="transmembrane region" description="Helical" evidence="8">
    <location>
        <begin position="412"/>
        <end position="431"/>
    </location>
</feature>
<feature type="transmembrane region" description="Helical" evidence="8">
    <location>
        <begin position="377"/>
        <end position="400"/>
    </location>
</feature>
<evidence type="ECO:0000256" key="1">
    <source>
        <dbReference type="ARBA" id="ARBA00004651"/>
    </source>
</evidence>
<evidence type="ECO:0000256" key="3">
    <source>
        <dbReference type="ARBA" id="ARBA00022692"/>
    </source>
</evidence>
<dbReference type="GO" id="GO:0015648">
    <property type="term" value="F:lipid-linked peptidoglycan transporter activity"/>
    <property type="evidence" value="ECO:0007669"/>
    <property type="project" value="TreeGrafter"/>
</dbReference>
<organism evidence="9 10">
    <name type="scientific">Knoellia remsis</name>
    <dbReference type="NCBI Taxonomy" id="407159"/>
    <lineage>
        <taxon>Bacteria</taxon>
        <taxon>Bacillati</taxon>
        <taxon>Actinomycetota</taxon>
        <taxon>Actinomycetes</taxon>
        <taxon>Micrococcales</taxon>
        <taxon>Intrasporangiaceae</taxon>
        <taxon>Knoellia</taxon>
    </lineage>
</organism>
<evidence type="ECO:0000256" key="6">
    <source>
        <dbReference type="ARBA" id="ARBA00022989"/>
    </source>
</evidence>
<dbReference type="GO" id="GO:0009252">
    <property type="term" value="P:peptidoglycan biosynthetic process"/>
    <property type="evidence" value="ECO:0007669"/>
    <property type="project" value="UniProtKB-KW"/>
</dbReference>
<dbReference type="PANTHER" id="PTHR47019">
    <property type="entry name" value="LIPID II FLIPPASE MURJ"/>
    <property type="match status" value="1"/>
</dbReference>
<dbReference type="GO" id="GO:0034204">
    <property type="term" value="P:lipid translocation"/>
    <property type="evidence" value="ECO:0007669"/>
    <property type="project" value="TreeGrafter"/>
</dbReference>
<evidence type="ECO:0000256" key="2">
    <source>
        <dbReference type="ARBA" id="ARBA00022475"/>
    </source>
</evidence>
<dbReference type="PANTHER" id="PTHR47019:SF1">
    <property type="entry name" value="LIPID II FLIPPASE MURJ"/>
    <property type="match status" value="1"/>
</dbReference>
<dbReference type="GO" id="GO:0005886">
    <property type="term" value="C:plasma membrane"/>
    <property type="evidence" value="ECO:0007669"/>
    <property type="project" value="UniProtKB-SubCell"/>
</dbReference>
<keyword evidence="10" id="KW-1185">Reference proteome</keyword>
<dbReference type="Proteomes" id="UP000237822">
    <property type="component" value="Unassembled WGS sequence"/>
</dbReference>
<keyword evidence="5" id="KW-0573">Peptidoglycan synthesis</keyword>
<keyword evidence="2" id="KW-1003">Cell membrane</keyword>
<proteinExistence type="predicted"/>
<feature type="transmembrane region" description="Helical" evidence="8">
    <location>
        <begin position="57"/>
        <end position="81"/>
    </location>
</feature>
<sequence>MTARAAGQSLARAALVVAVATLLARIAGSVRTLVFSGSVGASPVGDTYQTVNTLPNVVYEVAAGGALAAIAVPLVAGRLGAGEREESDRSASALLTWAVAVLVPLTVIVLVAAPWLSELLLDDSKEPGSVALGTDMLRIFAPQVALYGIGVVLAGVLQAHRRFLAAALAPLLSSIVVMTAYVIYGRMVPEPVGPDVVDESAVWVLAGGTTLGVVVLSLPLVVPALRAGVRLRPTFAFPGGLGRRAARLAAAGVIALAAQQAAVALTLWLTQKRTLDTGAVNIYAYVQAVYLLPYAVLAVPIATAAFPALAHTEGAAADGAAAKTVADGSATLARSLRGILLLTSGAAAALMAVSKPVGEFFLALDRGSSGPGREALAALPGALVAYAPGLVGFSVAALLTRALYVRGQPVHAALAVAAGWLIAGLVPFAVIPDGSDAATTLGVLGVASTVGMTTSAVLLAVLTWRSWGAEAIRGAGRTLGAAVVATAVAIAVGDTVARSVDADGIVVTLLVGIAVGGVTMLVHLLVMAVADRQGMRELRDRGRARRRKEAQS</sequence>
<keyword evidence="6 8" id="KW-1133">Transmembrane helix</keyword>
<feature type="transmembrane region" description="Helical" evidence="8">
    <location>
        <begin position="163"/>
        <end position="184"/>
    </location>
</feature>
<dbReference type="Pfam" id="PF03023">
    <property type="entry name" value="MurJ"/>
    <property type="match status" value="1"/>
</dbReference>
<dbReference type="AlphaFoldDB" id="A0A2T0V0V2"/>
<evidence type="ECO:0000256" key="5">
    <source>
        <dbReference type="ARBA" id="ARBA00022984"/>
    </source>
</evidence>
<protein>
    <submittedName>
        <fullName evidence="9">Putative peptidoglycan lipid II flippase</fullName>
    </submittedName>
</protein>
<dbReference type="GO" id="GO:0008360">
    <property type="term" value="P:regulation of cell shape"/>
    <property type="evidence" value="ECO:0007669"/>
    <property type="project" value="UniProtKB-KW"/>
</dbReference>
<dbReference type="EMBL" id="PVTI01000001">
    <property type="protein sequence ID" value="PRY63819.1"/>
    <property type="molecule type" value="Genomic_DNA"/>
</dbReference>
<evidence type="ECO:0000313" key="10">
    <source>
        <dbReference type="Proteomes" id="UP000237822"/>
    </source>
</evidence>
<evidence type="ECO:0000313" key="9">
    <source>
        <dbReference type="EMBL" id="PRY63819.1"/>
    </source>
</evidence>
<feature type="transmembrane region" description="Helical" evidence="8">
    <location>
        <begin position="204"/>
        <end position="225"/>
    </location>
</feature>
<feature type="transmembrane region" description="Helical" evidence="8">
    <location>
        <begin position="282"/>
        <end position="306"/>
    </location>
</feature>
<reference evidence="9 10" key="1">
    <citation type="submission" date="2018-03" db="EMBL/GenBank/DDBJ databases">
        <title>Genomic Encyclopedia of Archaeal and Bacterial Type Strains, Phase II (KMG-II): from individual species to whole genera.</title>
        <authorList>
            <person name="Goeker M."/>
        </authorList>
    </citation>
    <scope>NUCLEOTIDE SEQUENCE [LARGE SCALE GENOMIC DNA]</scope>
    <source>
        <strain evidence="9 10">ATCC BAA-1496</strain>
    </source>
</reference>
<keyword evidence="4" id="KW-0133">Cell shape</keyword>